<organism evidence="2 3">
    <name type="scientific">Pinibacter soli</name>
    <dbReference type="NCBI Taxonomy" id="3044211"/>
    <lineage>
        <taxon>Bacteria</taxon>
        <taxon>Pseudomonadati</taxon>
        <taxon>Bacteroidota</taxon>
        <taxon>Chitinophagia</taxon>
        <taxon>Chitinophagales</taxon>
        <taxon>Chitinophagaceae</taxon>
        <taxon>Pinibacter</taxon>
    </lineage>
</organism>
<dbReference type="SUPFAM" id="SSF54427">
    <property type="entry name" value="NTF2-like"/>
    <property type="match status" value="1"/>
</dbReference>
<evidence type="ECO:0008006" key="4">
    <source>
        <dbReference type="Google" id="ProtNLM"/>
    </source>
</evidence>
<feature type="region of interest" description="Disordered" evidence="1">
    <location>
        <begin position="23"/>
        <end position="42"/>
    </location>
</feature>
<dbReference type="PROSITE" id="PS51257">
    <property type="entry name" value="PROKAR_LIPOPROTEIN"/>
    <property type="match status" value="1"/>
</dbReference>
<accession>A0ABT6R9L9</accession>
<dbReference type="Gene3D" id="3.10.450.50">
    <property type="match status" value="1"/>
</dbReference>
<proteinExistence type="predicted"/>
<evidence type="ECO:0000313" key="2">
    <source>
        <dbReference type="EMBL" id="MDI3319254.1"/>
    </source>
</evidence>
<dbReference type="RefSeq" id="WP_282333368.1">
    <property type="nucleotide sequence ID" value="NZ_JASBRG010000003.1"/>
</dbReference>
<sequence>MKKLTFFFLTALACSCNNTQTTTKEAAKDSTSSTTASTPTSMNYPYTIEHPDNWEVGNTANTMTSLSALKAWEDGKLDESLKYFSDSVRLQFDGLDKKMSNDSLKVILTNARNMYKTIKVKMYDWESVISKDKSEEWVTLWYSQTWETPKGVKDSADIINDLQLKNGKITRLSEYTRKLH</sequence>
<evidence type="ECO:0000313" key="3">
    <source>
        <dbReference type="Proteomes" id="UP001226434"/>
    </source>
</evidence>
<feature type="compositionally biased region" description="Low complexity" evidence="1">
    <location>
        <begin position="23"/>
        <end position="41"/>
    </location>
</feature>
<comment type="caution">
    <text evidence="2">The sequence shown here is derived from an EMBL/GenBank/DDBJ whole genome shotgun (WGS) entry which is preliminary data.</text>
</comment>
<gene>
    <name evidence="2" type="ORF">QJ048_05690</name>
</gene>
<evidence type="ECO:0000256" key="1">
    <source>
        <dbReference type="SAM" id="MobiDB-lite"/>
    </source>
</evidence>
<dbReference type="InterPro" id="IPR032710">
    <property type="entry name" value="NTF2-like_dom_sf"/>
</dbReference>
<dbReference type="EMBL" id="JASBRG010000003">
    <property type="protein sequence ID" value="MDI3319254.1"/>
    <property type="molecule type" value="Genomic_DNA"/>
</dbReference>
<reference evidence="2 3" key="1">
    <citation type="submission" date="2023-05" db="EMBL/GenBank/DDBJ databases">
        <title>Genome sequence of Pinibacter sp. MAH-24.</title>
        <authorList>
            <person name="Huq M.A."/>
        </authorList>
    </citation>
    <scope>NUCLEOTIDE SEQUENCE [LARGE SCALE GENOMIC DNA]</scope>
    <source>
        <strain evidence="2 3">MAH-24</strain>
    </source>
</reference>
<protein>
    <recommendedName>
        <fullName evidence="4">Nuclear transport factor 2 family protein</fullName>
    </recommendedName>
</protein>
<dbReference type="Proteomes" id="UP001226434">
    <property type="component" value="Unassembled WGS sequence"/>
</dbReference>
<keyword evidence="3" id="KW-1185">Reference proteome</keyword>
<name>A0ABT6R9L9_9BACT</name>